<reference evidence="4" key="1">
    <citation type="submission" date="2015-08" db="EMBL/GenBank/DDBJ databases">
        <authorList>
            <person name="Varghese N."/>
        </authorList>
    </citation>
    <scope>NUCLEOTIDE SEQUENCE [LARGE SCALE GENOMIC DNA]</scope>
    <source>
        <strain evidence="4">DSM 17901</strain>
    </source>
</reference>
<dbReference type="OrthoDB" id="116921at2"/>
<dbReference type="RefSeq" id="WP_055433265.1">
    <property type="nucleotide sequence ID" value="NZ_CYHA01000001.1"/>
</dbReference>
<protein>
    <submittedName>
        <fullName evidence="3">Cupin domain</fullName>
    </submittedName>
</protein>
<dbReference type="Proteomes" id="UP000243535">
    <property type="component" value="Unassembled WGS sequence"/>
</dbReference>
<evidence type="ECO:0000259" key="2">
    <source>
        <dbReference type="Pfam" id="PF07883"/>
    </source>
</evidence>
<dbReference type="AlphaFoldDB" id="A0A0K6GST5"/>
<dbReference type="InterPro" id="IPR013096">
    <property type="entry name" value="Cupin_2"/>
</dbReference>
<dbReference type="InterPro" id="IPR014710">
    <property type="entry name" value="RmlC-like_jellyroll"/>
</dbReference>
<feature type="compositionally biased region" description="Basic and acidic residues" evidence="1">
    <location>
        <begin position="156"/>
        <end position="170"/>
    </location>
</feature>
<accession>A0A0K6GST5</accession>
<dbReference type="Gene3D" id="2.60.120.10">
    <property type="entry name" value="Jelly Rolls"/>
    <property type="match status" value="1"/>
</dbReference>
<evidence type="ECO:0000313" key="4">
    <source>
        <dbReference type="Proteomes" id="UP000243535"/>
    </source>
</evidence>
<evidence type="ECO:0000313" key="3">
    <source>
        <dbReference type="EMBL" id="CUA81795.1"/>
    </source>
</evidence>
<feature type="region of interest" description="Disordered" evidence="1">
    <location>
        <begin position="151"/>
        <end position="170"/>
    </location>
</feature>
<evidence type="ECO:0000256" key="1">
    <source>
        <dbReference type="SAM" id="MobiDB-lite"/>
    </source>
</evidence>
<dbReference type="SUPFAM" id="SSF51182">
    <property type="entry name" value="RmlC-like cupins"/>
    <property type="match status" value="1"/>
</dbReference>
<sequence length="170" mass="19077">MSRHPATLYRQDIRQADHACYPGSTERRSLGSPLGQHSGFARIGIHHELLPPGRRTSWPHAEETDDEFVHVLEGTPDVWLNGVLYRLQPGGSVGFPAGCDLSHTFIHNTERDVRLLCVGDRDRDDNRIHYPQHPARNALIGAHHWHDCPCTPQGGHDGRPNAQRTERKAG</sequence>
<dbReference type="Pfam" id="PF07883">
    <property type="entry name" value="Cupin_2"/>
    <property type="match status" value="1"/>
</dbReference>
<keyword evidence="4" id="KW-1185">Reference proteome</keyword>
<organism evidence="3 4">
    <name type="scientific">Gulbenkiania indica</name>
    <dbReference type="NCBI Taxonomy" id="375574"/>
    <lineage>
        <taxon>Bacteria</taxon>
        <taxon>Pseudomonadati</taxon>
        <taxon>Pseudomonadota</taxon>
        <taxon>Betaproteobacteria</taxon>
        <taxon>Neisseriales</taxon>
        <taxon>Chromobacteriaceae</taxon>
        <taxon>Gulbenkiania</taxon>
    </lineage>
</organism>
<dbReference type="EMBL" id="CYHA01000001">
    <property type="protein sequence ID" value="CUA81795.1"/>
    <property type="molecule type" value="Genomic_DNA"/>
</dbReference>
<name>A0A0K6GST5_9NEIS</name>
<feature type="domain" description="Cupin type-2" evidence="2">
    <location>
        <begin position="48"/>
        <end position="118"/>
    </location>
</feature>
<dbReference type="InterPro" id="IPR011051">
    <property type="entry name" value="RmlC_Cupin_sf"/>
</dbReference>
<gene>
    <name evidence="3" type="ORF">Ga0061063_0641</name>
</gene>
<dbReference type="CDD" id="cd02224">
    <property type="entry name" value="cupin_SPO2919-like"/>
    <property type="match status" value="1"/>
</dbReference>
<dbReference type="STRING" id="375574.GCA_001418035_00439"/>
<proteinExistence type="predicted"/>